<reference evidence="4" key="1">
    <citation type="journal article" date="2019" name="Int. J. Syst. Evol. Microbiol.">
        <title>The Global Catalogue of Microorganisms (GCM) 10K type strain sequencing project: providing services to taxonomists for standard genome sequencing and annotation.</title>
        <authorList>
            <consortium name="The Broad Institute Genomics Platform"/>
            <consortium name="The Broad Institute Genome Sequencing Center for Infectious Disease"/>
            <person name="Wu L."/>
            <person name="Ma J."/>
        </authorList>
    </citation>
    <scope>NUCLEOTIDE SEQUENCE [LARGE SCALE GENOMIC DNA]</scope>
    <source>
        <strain evidence="4">JCM 31696</strain>
    </source>
</reference>
<keyword evidence="1" id="KW-0472">Membrane</keyword>
<evidence type="ECO:0000256" key="1">
    <source>
        <dbReference type="SAM" id="Phobius"/>
    </source>
</evidence>
<dbReference type="InterPro" id="IPR006115">
    <property type="entry name" value="6PGDH_NADP-bd"/>
</dbReference>
<dbReference type="EMBL" id="JBHTIR010002020">
    <property type="protein sequence ID" value="MFD0853266.1"/>
    <property type="molecule type" value="Genomic_DNA"/>
</dbReference>
<keyword evidence="4" id="KW-1185">Reference proteome</keyword>
<dbReference type="Proteomes" id="UP001597083">
    <property type="component" value="Unassembled WGS sequence"/>
</dbReference>
<protein>
    <submittedName>
        <fullName evidence="3">NAD(P)-binding domain-containing protein</fullName>
    </submittedName>
</protein>
<evidence type="ECO:0000313" key="3">
    <source>
        <dbReference type="EMBL" id="MFD0853266.1"/>
    </source>
</evidence>
<keyword evidence="1" id="KW-0812">Transmembrane</keyword>
<keyword evidence="1" id="KW-1133">Transmembrane helix</keyword>
<dbReference type="Pfam" id="PF03446">
    <property type="entry name" value="NAD_binding_2"/>
    <property type="match status" value="1"/>
</dbReference>
<gene>
    <name evidence="3" type="ORF">ACFQ07_13580</name>
</gene>
<dbReference type="InterPro" id="IPR036291">
    <property type="entry name" value="NAD(P)-bd_dom_sf"/>
</dbReference>
<feature type="domain" description="6-phosphogluconate dehydrogenase NADP-binding" evidence="2">
    <location>
        <begin position="9"/>
        <end position="37"/>
    </location>
</feature>
<sequence>MSAQDRAPVTVVGLGPMGAAMAAAFLANGHPTTVWNR</sequence>
<feature type="non-terminal residue" evidence="3">
    <location>
        <position position="37"/>
    </location>
</feature>
<evidence type="ECO:0000313" key="4">
    <source>
        <dbReference type="Proteomes" id="UP001597083"/>
    </source>
</evidence>
<name>A0ABW3CFD4_9ACTN</name>
<organism evidence="3 4">
    <name type="scientific">Actinomadura adrarensis</name>
    <dbReference type="NCBI Taxonomy" id="1819600"/>
    <lineage>
        <taxon>Bacteria</taxon>
        <taxon>Bacillati</taxon>
        <taxon>Actinomycetota</taxon>
        <taxon>Actinomycetes</taxon>
        <taxon>Streptosporangiales</taxon>
        <taxon>Thermomonosporaceae</taxon>
        <taxon>Actinomadura</taxon>
    </lineage>
</organism>
<accession>A0ABW3CFD4</accession>
<comment type="caution">
    <text evidence="3">The sequence shown here is derived from an EMBL/GenBank/DDBJ whole genome shotgun (WGS) entry which is preliminary data.</text>
</comment>
<dbReference type="Gene3D" id="3.40.50.720">
    <property type="entry name" value="NAD(P)-binding Rossmann-like Domain"/>
    <property type="match status" value="1"/>
</dbReference>
<evidence type="ECO:0000259" key="2">
    <source>
        <dbReference type="Pfam" id="PF03446"/>
    </source>
</evidence>
<feature type="transmembrane region" description="Helical" evidence="1">
    <location>
        <begin position="7"/>
        <end position="27"/>
    </location>
</feature>
<proteinExistence type="predicted"/>
<dbReference type="SUPFAM" id="SSF51735">
    <property type="entry name" value="NAD(P)-binding Rossmann-fold domains"/>
    <property type="match status" value="1"/>
</dbReference>